<accession>A0A0P7BTK2</accession>
<dbReference type="Proteomes" id="UP000050424">
    <property type="component" value="Unassembled WGS sequence"/>
</dbReference>
<dbReference type="STRING" id="78410.A0A0P7BTK2"/>
<dbReference type="AlphaFoldDB" id="A0A0P7BTK2"/>
<sequence>MKLSTLLLFPAIYVSAVAAADKACPAKDRCQRGVDGRAGEPPLSSRLSDCKALNTITVSPYTITSTTYTGTVAVQIPTGLPVKRRSLNDLAARAVAAGPTATTINPTVVPSYATYCDSPSAYYSACSRAGATPAVTTLSTATTTTTITTEICPVRSIAKRAGEAVGYEYEDGWDSYNMPAFKLF</sequence>
<dbReference type="OrthoDB" id="3563678at2759"/>
<feature type="signal peptide" evidence="1">
    <location>
        <begin position="1"/>
        <end position="19"/>
    </location>
</feature>
<proteinExistence type="predicted"/>
<comment type="caution">
    <text evidence="2">The sequence shown here is derived from an EMBL/GenBank/DDBJ whole genome shotgun (WGS) entry which is preliminary data.</text>
</comment>
<protein>
    <submittedName>
        <fullName evidence="2">Uncharacterized protein</fullName>
    </submittedName>
</protein>
<dbReference type="EMBL" id="LKCW01000025">
    <property type="protein sequence ID" value="KPM43938.1"/>
    <property type="molecule type" value="Genomic_DNA"/>
</dbReference>
<gene>
    <name evidence="2" type="ORF">AK830_g2576</name>
</gene>
<organism evidence="2 3">
    <name type="scientific">Neonectria ditissima</name>
    <dbReference type="NCBI Taxonomy" id="78410"/>
    <lineage>
        <taxon>Eukaryota</taxon>
        <taxon>Fungi</taxon>
        <taxon>Dikarya</taxon>
        <taxon>Ascomycota</taxon>
        <taxon>Pezizomycotina</taxon>
        <taxon>Sordariomycetes</taxon>
        <taxon>Hypocreomycetidae</taxon>
        <taxon>Hypocreales</taxon>
        <taxon>Nectriaceae</taxon>
        <taxon>Neonectria</taxon>
    </lineage>
</organism>
<evidence type="ECO:0000313" key="3">
    <source>
        <dbReference type="Proteomes" id="UP000050424"/>
    </source>
</evidence>
<keyword evidence="3" id="KW-1185">Reference proteome</keyword>
<feature type="chain" id="PRO_5006136193" evidence="1">
    <location>
        <begin position="20"/>
        <end position="184"/>
    </location>
</feature>
<name>A0A0P7BTK2_9HYPO</name>
<reference evidence="2 3" key="1">
    <citation type="submission" date="2015-09" db="EMBL/GenBank/DDBJ databases">
        <title>Draft genome of a European isolate of the apple canker pathogen Neonectria ditissima.</title>
        <authorList>
            <person name="Gomez-Cortecero A."/>
            <person name="Harrison R.J."/>
            <person name="Armitage A.D."/>
        </authorList>
    </citation>
    <scope>NUCLEOTIDE SEQUENCE [LARGE SCALE GENOMIC DNA]</scope>
    <source>
        <strain evidence="2 3">R09/05</strain>
    </source>
</reference>
<evidence type="ECO:0000256" key="1">
    <source>
        <dbReference type="SAM" id="SignalP"/>
    </source>
</evidence>
<keyword evidence="1" id="KW-0732">Signal</keyword>
<evidence type="ECO:0000313" key="2">
    <source>
        <dbReference type="EMBL" id="KPM43938.1"/>
    </source>
</evidence>